<protein>
    <submittedName>
        <fullName evidence="1">Uncharacterized protein</fullName>
    </submittedName>
</protein>
<sequence>PRPLPTPTPTPTPGVACTTSATCPWPLSPHRAHSLRSPAFQPAALAGSRGVPTLGSPRPQGPRGGGGGWGWGWGGRDTQTPAADLGCLRAAREPLRFRLPKNQMTFRSPSGAAPRPSPTRNPRPRLGCAGGPEEAQRPAGGSEARGRRAAAGPEARDLRGNLALGGPGSRRARRGGCWQGVMVCGAGAASAGRSPVAGRPAQVERAG</sequence>
<evidence type="ECO:0000313" key="1">
    <source>
        <dbReference type="EMBL" id="CAM9106877.1"/>
    </source>
</evidence>
<name>A0ACB1KD70_RANTA</name>
<gene>
    <name evidence="1" type="ORF">MRATA1EN22A_LOCUS28515</name>
</gene>
<reference evidence="1" key="1">
    <citation type="submission" date="2025-03" db="EMBL/GenBank/DDBJ databases">
        <authorList>
            <consortium name="ELIXIR-Norway"/>
            <consortium name="Elixir Norway"/>
        </authorList>
    </citation>
    <scope>NUCLEOTIDE SEQUENCE</scope>
</reference>
<proteinExistence type="predicted"/>
<comment type="caution">
    <text evidence="1">The sequence shown here is derived from an EMBL/GenBank/DDBJ whole genome shotgun (WGS) entry which is preliminary data.</text>
</comment>
<feature type="non-terminal residue" evidence="1">
    <location>
        <position position="1"/>
    </location>
</feature>
<accession>A0ACB1KD70</accession>
<evidence type="ECO:0000313" key="2">
    <source>
        <dbReference type="Proteomes" id="UP001162501"/>
    </source>
</evidence>
<organism evidence="1 2">
    <name type="scientific">Rangifer tarandus platyrhynchus</name>
    <name type="common">Svalbard reindeer</name>
    <dbReference type="NCBI Taxonomy" id="3082113"/>
    <lineage>
        <taxon>Eukaryota</taxon>
        <taxon>Metazoa</taxon>
        <taxon>Chordata</taxon>
        <taxon>Craniata</taxon>
        <taxon>Vertebrata</taxon>
        <taxon>Euteleostomi</taxon>
        <taxon>Mammalia</taxon>
        <taxon>Eutheria</taxon>
        <taxon>Laurasiatheria</taxon>
        <taxon>Artiodactyla</taxon>
        <taxon>Ruminantia</taxon>
        <taxon>Pecora</taxon>
        <taxon>Cervidae</taxon>
        <taxon>Odocoileinae</taxon>
        <taxon>Rangifer</taxon>
    </lineage>
</organism>
<dbReference type="EMBL" id="CATOBB020000006">
    <property type="protein sequence ID" value="CAM9106877.1"/>
    <property type="molecule type" value="Genomic_DNA"/>
</dbReference>
<dbReference type="Proteomes" id="UP001162501">
    <property type="component" value="Unassembled WGS sequence"/>
</dbReference>
<feature type="non-terminal residue" evidence="1">
    <location>
        <position position="207"/>
    </location>
</feature>